<evidence type="ECO:0000313" key="3">
    <source>
        <dbReference type="Proteomes" id="UP000023152"/>
    </source>
</evidence>
<name>X6PCH6_RETFI</name>
<feature type="region of interest" description="Disordered" evidence="1">
    <location>
        <begin position="270"/>
        <end position="345"/>
    </location>
</feature>
<keyword evidence="3" id="KW-1185">Reference proteome</keyword>
<evidence type="ECO:0000313" key="2">
    <source>
        <dbReference type="EMBL" id="ETO35861.1"/>
    </source>
</evidence>
<reference evidence="2 3" key="1">
    <citation type="journal article" date="2013" name="Curr. Biol.">
        <title>The Genome of the Foraminiferan Reticulomyxa filosa.</title>
        <authorList>
            <person name="Glockner G."/>
            <person name="Hulsmann N."/>
            <person name="Schleicher M."/>
            <person name="Noegel A.A."/>
            <person name="Eichinger L."/>
            <person name="Gallinger C."/>
            <person name="Pawlowski J."/>
            <person name="Sierra R."/>
            <person name="Euteneuer U."/>
            <person name="Pillet L."/>
            <person name="Moustafa A."/>
            <person name="Platzer M."/>
            <person name="Groth M."/>
            <person name="Szafranski K."/>
            <person name="Schliwa M."/>
        </authorList>
    </citation>
    <scope>NUCLEOTIDE SEQUENCE [LARGE SCALE GENOMIC DNA]</scope>
</reference>
<dbReference type="Proteomes" id="UP000023152">
    <property type="component" value="Unassembled WGS sequence"/>
</dbReference>
<feature type="compositionally biased region" description="Polar residues" evidence="1">
    <location>
        <begin position="309"/>
        <end position="337"/>
    </location>
</feature>
<feature type="compositionally biased region" description="Polar residues" evidence="1">
    <location>
        <begin position="164"/>
        <end position="176"/>
    </location>
</feature>
<dbReference type="EMBL" id="ASPP01001207">
    <property type="protein sequence ID" value="ETO35861.1"/>
    <property type="molecule type" value="Genomic_DNA"/>
</dbReference>
<feature type="compositionally biased region" description="Polar residues" evidence="1">
    <location>
        <begin position="147"/>
        <end position="156"/>
    </location>
</feature>
<proteinExistence type="predicted"/>
<sequence>MKDHNIYLTIYFNLYNLQSVVKKEKVNLKTQMSESWHYVDKFGTSRGPCTIEEMISGYCSGDLFDRTYVWNGVTVKTWTPISNLPKLFDRLERARIHYLAKSNPQIYAVLSPGVHGVSAAAEVDIVETISVPKEAAQRVPVIEASTTTTANENQIDFPSAPPASKTNISTPQRPSLNKNNTFNVHHSATTTNKGIPAVGPSNGPNNVTSISNGNLLSINPTITMFPSTHTNVLLSYSPDVDLKFYMYQFARAHNKFILFSFVCCASNSAEPTKPIQNKKKKKSGQESKKSPKKKPKLEKKEQEDYQDDAVQTNSTHIPSETVTVRGLPSQTTTNDQAKSPSKKKQVIKKWPLSKLVIMHFPMFHHHQVPHHRLLPLNKSIIYLISQPKKK</sequence>
<gene>
    <name evidence="2" type="ORF">RFI_01200</name>
</gene>
<evidence type="ECO:0000256" key="1">
    <source>
        <dbReference type="SAM" id="MobiDB-lite"/>
    </source>
</evidence>
<organism evidence="2 3">
    <name type="scientific">Reticulomyxa filosa</name>
    <dbReference type="NCBI Taxonomy" id="46433"/>
    <lineage>
        <taxon>Eukaryota</taxon>
        <taxon>Sar</taxon>
        <taxon>Rhizaria</taxon>
        <taxon>Retaria</taxon>
        <taxon>Foraminifera</taxon>
        <taxon>Monothalamids</taxon>
        <taxon>Reticulomyxidae</taxon>
        <taxon>Reticulomyxa</taxon>
    </lineage>
</organism>
<feature type="region of interest" description="Disordered" evidence="1">
    <location>
        <begin position="147"/>
        <end position="176"/>
    </location>
</feature>
<comment type="caution">
    <text evidence="2">The sequence shown here is derived from an EMBL/GenBank/DDBJ whole genome shotgun (WGS) entry which is preliminary data.</text>
</comment>
<accession>X6PCH6</accession>
<feature type="non-terminal residue" evidence="2">
    <location>
        <position position="390"/>
    </location>
</feature>
<dbReference type="AlphaFoldDB" id="X6PCH6"/>
<protein>
    <submittedName>
        <fullName evidence="2">RNA binding protein</fullName>
    </submittedName>
</protein>